<dbReference type="STRING" id="745368.SAMN02745178_01323"/>
<dbReference type="PANTHER" id="PTHR34215">
    <property type="entry name" value="BLL0784 PROTEIN"/>
    <property type="match status" value="1"/>
</dbReference>
<dbReference type="NCBIfam" id="NF047356">
    <property type="entry name" value="RNA_bind_RnpM"/>
    <property type="match status" value="1"/>
</dbReference>
<dbReference type="RefSeq" id="WP_078784283.1">
    <property type="nucleotide sequence ID" value="NZ_CABIYV010000008.1"/>
</dbReference>
<protein>
    <recommendedName>
        <fullName evidence="1">YlxR domain-containing protein</fullName>
    </recommendedName>
</protein>
<evidence type="ECO:0000313" key="2">
    <source>
        <dbReference type="EMBL" id="SKA83418.1"/>
    </source>
</evidence>
<dbReference type="CDD" id="cd00279">
    <property type="entry name" value="YlxR"/>
    <property type="match status" value="1"/>
</dbReference>
<dbReference type="SUPFAM" id="SSF64376">
    <property type="entry name" value="YlxR-like"/>
    <property type="match status" value="1"/>
</dbReference>
<keyword evidence="3" id="KW-1185">Reference proteome</keyword>
<dbReference type="InterPro" id="IPR007393">
    <property type="entry name" value="YlxR_dom"/>
</dbReference>
<dbReference type="EMBL" id="FUYF01000005">
    <property type="protein sequence ID" value="SKA83418.1"/>
    <property type="molecule type" value="Genomic_DNA"/>
</dbReference>
<dbReference type="GeneID" id="93337798"/>
<evidence type="ECO:0000259" key="1">
    <source>
        <dbReference type="Pfam" id="PF04296"/>
    </source>
</evidence>
<evidence type="ECO:0000313" key="3">
    <source>
        <dbReference type="Proteomes" id="UP000190286"/>
    </source>
</evidence>
<dbReference type="AlphaFoldDB" id="A0A1T4X2N2"/>
<accession>A0A1T4X2N2</accession>
<organism evidence="2 3">
    <name type="scientific">Gemmiger formicilis</name>
    <dbReference type="NCBI Taxonomy" id="745368"/>
    <lineage>
        <taxon>Bacteria</taxon>
        <taxon>Bacillati</taxon>
        <taxon>Bacillota</taxon>
        <taxon>Clostridia</taxon>
        <taxon>Eubacteriales</taxon>
        <taxon>Gemmiger</taxon>
    </lineage>
</organism>
<dbReference type="PANTHER" id="PTHR34215:SF1">
    <property type="entry name" value="YLXR DOMAIN-CONTAINING PROTEIN"/>
    <property type="match status" value="1"/>
</dbReference>
<gene>
    <name evidence="2" type="ORF">SAMN02745178_01323</name>
</gene>
<proteinExistence type="predicted"/>
<dbReference type="Proteomes" id="UP000190286">
    <property type="component" value="Unassembled WGS sequence"/>
</dbReference>
<reference evidence="2 3" key="1">
    <citation type="submission" date="2017-02" db="EMBL/GenBank/DDBJ databases">
        <authorList>
            <person name="Peterson S.W."/>
        </authorList>
    </citation>
    <scope>NUCLEOTIDE SEQUENCE [LARGE SCALE GENOMIC DNA]</scope>
    <source>
        <strain evidence="2 3">ATCC 27749</strain>
    </source>
</reference>
<name>A0A1T4X2N2_9FIRM</name>
<dbReference type="OrthoDB" id="9813251at2"/>
<dbReference type="InterPro" id="IPR037465">
    <property type="entry name" value="YlxR"/>
</dbReference>
<dbReference type="Pfam" id="PF04296">
    <property type="entry name" value="YlxR"/>
    <property type="match status" value="1"/>
</dbReference>
<dbReference type="Gene3D" id="3.30.1230.10">
    <property type="entry name" value="YlxR-like"/>
    <property type="match status" value="1"/>
</dbReference>
<feature type="domain" description="YlxR" evidence="1">
    <location>
        <begin position="12"/>
        <end position="85"/>
    </location>
</feature>
<sequence>MQQLKQKKIPVRRCVGCNAQRPKRELVRVVRSPEGEISIDLRGKAPGRGAYLCPSAACLAKARKAKRLERTFEVPIPDGIYDRLTEEIACAEQSAKEAASHE</sequence>
<dbReference type="InterPro" id="IPR035931">
    <property type="entry name" value="YlxR-like_sf"/>
</dbReference>